<reference evidence="7 8" key="1">
    <citation type="submission" date="2019-12" db="EMBL/GenBank/DDBJ databases">
        <title>The genome of Stappia indica PHM037.</title>
        <authorList>
            <person name="Kacar D."/>
            <person name="Galan B."/>
            <person name="Canedo L."/>
            <person name="Rodriguez P."/>
            <person name="de la Calle F."/>
            <person name="Garcia J.L."/>
        </authorList>
    </citation>
    <scope>NUCLEOTIDE SEQUENCE [LARGE SCALE GENOMIC DNA]</scope>
    <source>
        <strain evidence="7 8">PHM037</strain>
    </source>
</reference>
<evidence type="ECO:0000256" key="2">
    <source>
        <dbReference type="ARBA" id="ARBA00023125"/>
    </source>
</evidence>
<dbReference type="EMBL" id="CP046908">
    <property type="protein sequence ID" value="QGZ36173.1"/>
    <property type="molecule type" value="Genomic_DNA"/>
</dbReference>
<dbReference type="InterPro" id="IPR036388">
    <property type="entry name" value="WH-like_DNA-bd_sf"/>
</dbReference>
<sequence>MAGQSRPQQAKDLQEPPAPGRHSLRDTVEEALREALLTGRFVPGRAVTLRGLAQELKVSPMPVREAVRAMAAGHALEIRANGRIQVPTMTPSRLAEIVKARLLLEPELAQAAASSLGPRDAARLAAIDDRIDASLDGGDAETYMRLNHSFHFLIYRAAGSQVLLPLVESLWLQFAPFMRTVYGRVGTFALVDHHKEAIEAVRARDAAALREAVAADIRCGMDLLDTGLPDTGLADAGPSVAE</sequence>
<feature type="region of interest" description="Disordered" evidence="4">
    <location>
        <begin position="1"/>
        <end position="23"/>
    </location>
</feature>
<feature type="domain" description="GntR C-terminal" evidence="6">
    <location>
        <begin position="96"/>
        <end position="219"/>
    </location>
</feature>
<dbReference type="SMART" id="SM00895">
    <property type="entry name" value="FCD"/>
    <property type="match status" value="1"/>
</dbReference>
<dbReference type="KEGG" id="siw:GH266_17760"/>
<dbReference type="Gene3D" id="1.20.120.530">
    <property type="entry name" value="GntR ligand-binding domain-like"/>
    <property type="match status" value="1"/>
</dbReference>
<dbReference type="Gene3D" id="1.10.10.10">
    <property type="entry name" value="Winged helix-like DNA-binding domain superfamily/Winged helix DNA-binding domain"/>
    <property type="match status" value="1"/>
</dbReference>
<dbReference type="GO" id="GO:0003677">
    <property type="term" value="F:DNA binding"/>
    <property type="evidence" value="ECO:0007669"/>
    <property type="project" value="UniProtKB-KW"/>
</dbReference>
<keyword evidence="2" id="KW-0238">DNA-binding</keyword>
<feature type="domain" description="HTH gntR-type" evidence="5">
    <location>
        <begin position="28"/>
        <end position="86"/>
    </location>
</feature>
<name>A0A857CAU8_9HYPH</name>
<dbReference type="InterPro" id="IPR036390">
    <property type="entry name" value="WH_DNA-bd_sf"/>
</dbReference>
<dbReference type="SUPFAM" id="SSF46785">
    <property type="entry name" value="Winged helix' DNA-binding domain"/>
    <property type="match status" value="1"/>
</dbReference>
<evidence type="ECO:0000313" key="7">
    <source>
        <dbReference type="EMBL" id="QGZ36173.1"/>
    </source>
</evidence>
<evidence type="ECO:0000256" key="3">
    <source>
        <dbReference type="ARBA" id="ARBA00023163"/>
    </source>
</evidence>
<proteinExistence type="predicted"/>
<evidence type="ECO:0000256" key="1">
    <source>
        <dbReference type="ARBA" id="ARBA00023015"/>
    </source>
</evidence>
<dbReference type="InterPro" id="IPR011711">
    <property type="entry name" value="GntR_C"/>
</dbReference>
<evidence type="ECO:0000259" key="6">
    <source>
        <dbReference type="SMART" id="SM00895"/>
    </source>
</evidence>
<dbReference type="GO" id="GO:0003700">
    <property type="term" value="F:DNA-binding transcription factor activity"/>
    <property type="evidence" value="ECO:0007669"/>
    <property type="project" value="InterPro"/>
</dbReference>
<dbReference type="PANTHER" id="PTHR43537:SF39">
    <property type="entry name" value="HTH-TYPE TRANSCRIPTIONAL REGULATOR MCBR"/>
    <property type="match status" value="1"/>
</dbReference>
<dbReference type="Pfam" id="PF07729">
    <property type="entry name" value="FCD"/>
    <property type="match status" value="1"/>
</dbReference>
<organism evidence="7 8">
    <name type="scientific">Stappia indica</name>
    <dbReference type="NCBI Taxonomy" id="538381"/>
    <lineage>
        <taxon>Bacteria</taxon>
        <taxon>Pseudomonadati</taxon>
        <taxon>Pseudomonadota</taxon>
        <taxon>Alphaproteobacteria</taxon>
        <taxon>Hyphomicrobiales</taxon>
        <taxon>Stappiaceae</taxon>
        <taxon>Stappia</taxon>
    </lineage>
</organism>
<dbReference type="AlphaFoldDB" id="A0A857CAU8"/>
<accession>A0A857CAU8</accession>
<dbReference type="InterPro" id="IPR000524">
    <property type="entry name" value="Tscrpt_reg_HTH_GntR"/>
</dbReference>
<dbReference type="Proteomes" id="UP000435648">
    <property type="component" value="Chromosome"/>
</dbReference>
<dbReference type="PANTHER" id="PTHR43537">
    <property type="entry name" value="TRANSCRIPTIONAL REGULATOR, GNTR FAMILY"/>
    <property type="match status" value="1"/>
</dbReference>
<protein>
    <submittedName>
        <fullName evidence="7">FCD domain-containing protein</fullName>
    </submittedName>
</protein>
<dbReference type="OrthoDB" id="9815654at2"/>
<keyword evidence="1" id="KW-0805">Transcription regulation</keyword>
<keyword evidence="3" id="KW-0804">Transcription</keyword>
<dbReference type="RefSeq" id="WP_158195017.1">
    <property type="nucleotide sequence ID" value="NZ_CP046908.1"/>
</dbReference>
<evidence type="ECO:0000313" key="8">
    <source>
        <dbReference type="Proteomes" id="UP000435648"/>
    </source>
</evidence>
<dbReference type="SUPFAM" id="SSF48008">
    <property type="entry name" value="GntR ligand-binding domain-like"/>
    <property type="match status" value="1"/>
</dbReference>
<evidence type="ECO:0000259" key="5">
    <source>
        <dbReference type="SMART" id="SM00345"/>
    </source>
</evidence>
<dbReference type="SMART" id="SM00345">
    <property type="entry name" value="HTH_GNTR"/>
    <property type="match status" value="1"/>
</dbReference>
<dbReference type="Pfam" id="PF00392">
    <property type="entry name" value="GntR"/>
    <property type="match status" value="1"/>
</dbReference>
<evidence type="ECO:0000256" key="4">
    <source>
        <dbReference type="SAM" id="MobiDB-lite"/>
    </source>
</evidence>
<dbReference type="InterPro" id="IPR008920">
    <property type="entry name" value="TF_FadR/GntR_C"/>
</dbReference>
<gene>
    <name evidence="7" type="ORF">GH266_17760</name>
</gene>